<evidence type="ECO:0000313" key="3">
    <source>
        <dbReference type="EMBL" id="KAK2604225.1"/>
    </source>
</evidence>
<feature type="transmembrane region" description="Helical" evidence="2">
    <location>
        <begin position="1080"/>
        <end position="1100"/>
    </location>
</feature>
<organism evidence="3 4">
    <name type="scientific">Phomopsis amygdali</name>
    <name type="common">Fusicoccum amygdali</name>
    <dbReference type="NCBI Taxonomy" id="1214568"/>
    <lineage>
        <taxon>Eukaryota</taxon>
        <taxon>Fungi</taxon>
        <taxon>Dikarya</taxon>
        <taxon>Ascomycota</taxon>
        <taxon>Pezizomycotina</taxon>
        <taxon>Sordariomycetes</taxon>
        <taxon>Sordariomycetidae</taxon>
        <taxon>Diaporthales</taxon>
        <taxon>Diaporthaceae</taxon>
        <taxon>Diaporthe</taxon>
    </lineage>
</organism>
<feature type="region of interest" description="Disordered" evidence="1">
    <location>
        <begin position="326"/>
        <end position="349"/>
    </location>
</feature>
<gene>
    <name evidence="3" type="ORF">N8I77_007172</name>
</gene>
<keyword evidence="4" id="KW-1185">Reference proteome</keyword>
<sequence length="1178" mass="135858">MSRSSWQPRDTITDTPYQVLKLGSWIKFLQDLEQEKLPRGLLQDILVPWLHALENLDKRGVFAWPHSRDDGINTFRLDDNVWVWRSLAELKSLNIWNCQPLTKCAKTGPISWSGVQERWYRHIHSLSQEADEPFALDKAFRQFSQITKRLDPENVQHGILQRFTVENEVLRKRMLAVTRSPRETRFLLRARDTVLFHAQHCEAFFSKRSFKDLWTNTVDAQPHHEENAEESWENTLRFILSIVAAVCGVTLNKKSRSELLKTSIKVVIGSSAHNGFIPGELDPPNGHAPSLFSRERDRDYYYHAGFEACHVLVLYAKRINEIFQSKEPQNHPSESAASGDGQRPPDSPEIEIGRLIRQLCTTIVEKEVIAGLRSQKPGIGQPVSDQNSVMRQLGSDNRRVTSQSSMMKKVLPFNNGLLDASRIKTFEEEWLYSYPEFLTLGKAELTTAVKSMRERMDIAEFLEEISAFMRRSRRKFVEQTIALMRDYPRQFVEEIIALMQESPRDQKKASSGKSGISQTMFGMIITQHIRSVAPQTTSREENWEYKLSPDSKTIAFVVDCPKQRHLGRRDKPSKEVPRDMNNKELWEVLRKARTINSAKKRFIWLPHADKETASLCYVASAEAEQRAMSLFFDRHANFEKHVFDSTNLPLNIWRTEVHLSFYVLGDEEQGEHVGLPPLSKAGFPSQSRKDIRRASIGFRFDGDLFDRYWTCHFIQYIPTTLGKEDFNNDDDTPRRDWEFKFSANGLGRDKERNWWQRKVLELRLLQRIVDAISTGASDILHEVEQELGVGDSIFNLSILAGKRYKSSKDLSDWQRFEQILQAADEDVTENLKNLDKWNRREEDRGDEQPRWTRNDERKYRGYINQVQAPLDQQMWKLEITRNNLRRLRESLTTTRESVQHNLEISREENIRYFTYVTVIFLPLGFAAPFYSMGGPPEHTLIISLVQFAAAAFAITIVLLFFARPAITVLLFFAKPIFLVGEILSASGKYFGAEAAKILKYARKARKENLPKKRIDSSDEKEISNPISRKEDNVSGPQPHNPPDQAGDNIDTDWFWLKHLFLEVPAQQLSLAMMALRKGGCSLSVVINVLLALAVLPVYVVSRAFQIVVHLATSVIRILGLIILLFLSKILDSMKASQGDVESYNRYFEYMTNTPAMFTRHGPERLEKLLRKAAESKMA</sequence>
<dbReference type="EMBL" id="JAUJFL010000004">
    <property type="protein sequence ID" value="KAK2604225.1"/>
    <property type="molecule type" value="Genomic_DNA"/>
</dbReference>
<evidence type="ECO:0000256" key="1">
    <source>
        <dbReference type="SAM" id="MobiDB-lite"/>
    </source>
</evidence>
<name>A0AAD9W3U1_PHOAM</name>
<keyword evidence="2" id="KW-0812">Transmembrane</keyword>
<feature type="transmembrane region" description="Helical" evidence="2">
    <location>
        <begin position="912"/>
        <end position="933"/>
    </location>
</feature>
<feature type="compositionally biased region" description="Basic and acidic residues" evidence="1">
    <location>
        <begin position="1011"/>
        <end position="1032"/>
    </location>
</feature>
<evidence type="ECO:0000256" key="2">
    <source>
        <dbReference type="SAM" id="Phobius"/>
    </source>
</evidence>
<feature type="transmembrane region" description="Helical" evidence="2">
    <location>
        <begin position="968"/>
        <end position="990"/>
    </location>
</feature>
<dbReference type="AlphaFoldDB" id="A0AAD9W3U1"/>
<reference evidence="3" key="1">
    <citation type="submission" date="2023-06" db="EMBL/GenBank/DDBJ databases">
        <authorList>
            <person name="Noh H."/>
        </authorList>
    </citation>
    <scope>NUCLEOTIDE SEQUENCE</scope>
    <source>
        <strain evidence="3">DUCC20226</strain>
    </source>
</reference>
<feature type="region of interest" description="Disordered" evidence="1">
    <location>
        <begin position="1011"/>
        <end position="1044"/>
    </location>
</feature>
<comment type="caution">
    <text evidence="3">The sequence shown here is derived from an EMBL/GenBank/DDBJ whole genome shotgun (WGS) entry which is preliminary data.</text>
</comment>
<evidence type="ECO:0000313" key="4">
    <source>
        <dbReference type="Proteomes" id="UP001265746"/>
    </source>
</evidence>
<keyword evidence="2" id="KW-1133">Transmembrane helix</keyword>
<dbReference type="Proteomes" id="UP001265746">
    <property type="component" value="Unassembled WGS sequence"/>
</dbReference>
<protein>
    <submittedName>
        <fullName evidence="3">Uncharacterized protein</fullName>
    </submittedName>
</protein>
<feature type="compositionally biased region" description="Polar residues" evidence="1">
    <location>
        <begin position="326"/>
        <end position="336"/>
    </location>
</feature>
<feature type="transmembrane region" description="Helical" evidence="2">
    <location>
        <begin position="940"/>
        <end position="962"/>
    </location>
</feature>
<proteinExistence type="predicted"/>
<feature type="transmembrane region" description="Helical" evidence="2">
    <location>
        <begin position="1106"/>
        <end position="1126"/>
    </location>
</feature>
<accession>A0AAD9W3U1</accession>
<keyword evidence="2" id="KW-0472">Membrane</keyword>